<dbReference type="VEuPathDB" id="FungiDB:CTRG_00867"/>
<gene>
    <name evidence="1" type="ORF">CTRG_00867</name>
</gene>
<name>C5M478_CANTT</name>
<reference evidence="1 2" key="1">
    <citation type="journal article" date="2009" name="Nature">
        <title>Evolution of pathogenicity and sexual reproduction in eight Candida genomes.</title>
        <authorList>
            <person name="Butler G."/>
            <person name="Rasmussen M.D."/>
            <person name="Lin M.F."/>
            <person name="Santos M.A."/>
            <person name="Sakthikumar S."/>
            <person name="Munro C.A."/>
            <person name="Rheinbay E."/>
            <person name="Grabherr M."/>
            <person name="Forche A."/>
            <person name="Reedy J.L."/>
            <person name="Agrafioti I."/>
            <person name="Arnaud M.B."/>
            <person name="Bates S."/>
            <person name="Brown A.J."/>
            <person name="Brunke S."/>
            <person name="Costanzo M.C."/>
            <person name="Fitzpatrick D.A."/>
            <person name="de Groot P.W."/>
            <person name="Harris D."/>
            <person name="Hoyer L.L."/>
            <person name="Hube B."/>
            <person name="Klis F.M."/>
            <person name="Kodira C."/>
            <person name="Lennard N."/>
            <person name="Logue M.E."/>
            <person name="Martin R."/>
            <person name="Neiman A.M."/>
            <person name="Nikolaou E."/>
            <person name="Quail M.A."/>
            <person name="Quinn J."/>
            <person name="Santos M.C."/>
            <person name="Schmitzberger F.F."/>
            <person name="Sherlock G."/>
            <person name="Shah P."/>
            <person name="Silverstein K.A."/>
            <person name="Skrzypek M.S."/>
            <person name="Soll D."/>
            <person name="Staggs R."/>
            <person name="Stansfield I."/>
            <person name="Stumpf M.P."/>
            <person name="Sudbery P.E."/>
            <person name="Srikantha T."/>
            <person name="Zeng Q."/>
            <person name="Berman J."/>
            <person name="Berriman M."/>
            <person name="Heitman J."/>
            <person name="Gow N.A."/>
            <person name="Lorenz M.C."/>
            <person name="Birren B.W."/>
            <person name="Kellis M."/>
            <person name="Cuomo C.A."/>
        </authorList>
    </citation>
    <scope>NUCLEOTIDE SEQUENCE [LARGE SCALE GENOMIC DNA]</scope>
    <source>
        <strain evidence="2">ATCC MYA-3404 / T1</strain>
    </source>
</reference>
<dbReference type="KEGG" id="ctp:CTRG_00867"/>
<organism evidence="1 2">
    <name type="scientific">Candida tropicalis (strain ATCC MYA-3404 / T1)</name>
    <name type="common">Yeast</name>
    <dbReference type="NCBI Taxonomy" id="294747"/>
    <lineage>
        <taxon>Eukaryota</taxon>
        <taxon>Fungi</taxon>
        <taxon>Dikarya</taxon>
        <taxon>Ascomycota</taxon>
        <taxon>Saccharomycotina</taxon>
        <taxon>Pichiomycetes</taxon>
        <taxon>Debaryomycetaceae</taxon>
        <taxon>Candida/Lodderomyces clade</taxon>
        <taxon>Candida</taxon>
    </lineage>
</organism>
<dbReference type="EMBL" id="GG692395">
    <property type="protein sequence ID" value="EER36128.1"/>
    <property type="molecule type" value="Genomic_DNA"/>
</dbReference>
<evidence type="ECO:0000313" key="2">
    <source>
        <dbReference type="Proteomes" id="UP000002037"/>
    </source>
</evidence>
<dbReference type="HOGENOM" id="CLU_868777_0_0_1"/>
<dbReference type="Gene3D" id="1.10.340.70">
    <property type="match status" value="1"/>
</dbReference>
<dbReference type="AlphaFoldDB" id="C5M478"/>
<dbReference type="Proteomes" id="UP000002037">
    <property type="component" value="Unassembled WGS sequence"/>
</dbReference>
<accession>C5M478</accession>
<sequence>MKNTTKMINPTEIIQKLRNDGILDEVTNDLNRSKNPLELQEIIQEINTLQHKYPWDYSKHWEELPYLNKGMVTIYNVMMEMKWKTSHHEVFWRNHAIKYYLKNHKQSRFVNRLIKKKAINTKSRPYSVRNNNLYYQNRIVPMSYPDFKHLILDIHKNANSHFNEETYYTFIKDYHLDCHQILIDEILQNCQECQNPTIVYHFYHIQCFLRDGYWPEYLSKGALAKLKKCAPLYSLKNNKLTYKNREVIMNRNEQVKLLSVLHRKNHLCTWLVVREAQKHFYFRNMLQVGDKIQKNCLRCITKKTKKAIISRSTGLQSPIL</sequence>
<proteinExistence type="predicted"/>
<evidence type="ECO:0000313" key="1">
    <source>
        <dbReference type="EMBL" id="EER36128.1"/>
    </source>
</evidence>
<dbReference type="GeneID" id="8299927"/>
<dbReference type="RefSeq" id="XP_002546086.1">
    <property type="nucleotide sequence ID" value="XM_002546040.1"/>
</dbReference>
<keyword evidence="2" id="KW-1185">Reference proteome</keyword>
<protein>
    <submittedName>
        <fullName evidence="1">Uncharacterized protein</fullName>
    </submittedName>
</protein>